<feature type="region of interest" description="Disordered" evidence="1">
    <location>
        <begin position="2164"/>
        <end position="2188"/>
    </location>
</feature>
<feature type="compositionally biased region" description="Low complexity" evidence="1">
    <location>
        <begin position="2349"/>
        <end position="2372"/>
    </location>
</feature>
<feature type="compositionally biased region" description="Basic and acidic residues" evidence="1">
    <location>
        <begin position="3560"/>
        <end position="3571"/>
    </location>
</feature>
<evidence type="ECO:0000313" key="3">
    <source>
        <dbReference type="Proteomes" id="UP000699462"/>
    </source>
</evidence>
<feature type="compositionally biased region" description="Polar residues" evidence="1">
    <location>
        <begin position="2530"/>
        <end position="2540"/>
    </location>
</feature>
<feature type="region of interest" description="Disordered" evidence="1">
    <location>
        <begin position="601"/>
        <end position="622"/>
    </location>
</feature>
<feature type="compositionally biased region" description="Low complexity" evidence="1">
    <location>
        <begin position="117"/>
        <end position="127"/>
    </location>
</feature>
<feature type="compositionally biased region" description="Low complexity" evidence="1">
    <location>
        <begin position="1592"/>
        <end position="1606"/>
    </location>
</feature>
<protein>
    <submittedName>
        <fullName evidence="2">Uncharacterized protein</fullName>
    </submittedName>
</protein>
<feature type="compositionally biased region" description="Low complexity" evidence="1">
    <location>
        <begin position="3486"/>
        <end position="3496"/>
    </location>
</feature>
<evidence type="ECO:0000313" key="2">
    <source>
        <dbReference type="EMBL" id="KAF8566442.1"/>
    </source>
</evidence>
<feature type="region of interest" description="Disordered" evidence="1">
    <location>
        <begin position="92"/>
        <end position="143"/>
    </location>
</feature>
<feature type="compositionally biased region" description="Polar residues" evidence="1">
    <location>
        <begin position="3300"/>
        <end position="3323"/>
    </location>
</feature>
<feature type="compositionally biased region" description="Polar residues" evidence="1">
    <location>
        <begin position="1204"/>
        <end position="1226"/>
    </location>
</feature>
<reference evidence="2 3" key="1">
    <citation type="submission" date="2019-07" db="EMBL/GenBank/DDBJ databases">
        <title>Annotation for the trematode Paragonimus westermani.</title>
        <authorList>
            <person name="Choi Y.-J."/>
        </authorList>
    </citation>
    <scope>NUCLEOTIDE SEQUENCE [LARGE SCALE GENOMIC DNA]</scope>
    <source>
        <strain evidence="2">180907_Pwestermani</strain>
    </source>
</reference>
<feature type="compositionally biased region" description="Polar residues" evidence="1">
    <location>
        <begin position="3623"/>
        <end position="3632"/>
    </location>
</feature>
<feature type="region of interest" description="Disordered" evidence="1">
    <location>
        <begin position="1707"/>
        <end position="1727"/>
    </location>
</feature>
<dbReference type="Proteomes" id="UP000699462">
    <property type="component" value="Unassembled WGS sequence"/>
</dbReference>
<feature type="region of interest" description="Disordered" evidence="1">
    <location>
        <begin position="34"/>
        <end position="76"/>
    </location>
</feature>
<feature type="compositionally biased region" description="Basic residues" evidence="1">
    <location>
        <begin position="1995"/>
        <end position="2009"/>
    </location>
</feature>
<feature type="region of interest" description="Disordered" evidence="1">
    <location>
        <begin position="1050"/>
        <end position="1072"/>
    </location>
</feature>
<keyword evidence="3" id="KW-1185">Reference proteome</keyword>
<feature type="compositionally biased region" description="Polar residues" evidence="1">
    <location>
        <begin position="3063"/>
        <end position="3074"/>
    </location>
</feature>
<feature type="compositionally biased region" description="Polar residues" evidence="1">
    <location>
        <begin position="2288"/>
        <end position="2298"/>
    </location>
</feature>
<feature type="compositionally biased region" description="Polar residues" evidence="1">
    <location>
        <begin position="2688"/>
        <end position="2701"/>
    </location>
</feature>
<feature type="region of interest" description="Disordered" evidence="1">
    <location>
        <begin position="1"/>
        <end position="20"/>
    </location>
</feature>
<feature type="region of interest" description="Disordered" evidence="1">
    <location>
        <begin position="3605"/>
        <end position="3633"/>
    </location>
</feature>
<dbReference type="OrthoDB" id="6265393at2759"/>
<feature type="region of interest" description="Disordered" evidence="1">
    <location>
        <begin position="1204"/>
        <end position="1228"/>
    </location>
</feature>
<feature type="compositionally biased region" description="Polar residues" evidence="1">
    <location>
        <begin position="92"/>
        <end position="104"/>
    </location>
</feature>
<dbReference type="EMBL" id="JTDF01005092">
    <property type="protein sequence ID" value="KAF8566442.1"/>
    <property type="molecule type" value="Genomic_DNA"/>
</dbReference>
<feature type="region of interest" description="Disordered" evidence="1">
    <location>
        <begin position="2925"/>
        <end position="2957"/>
    </location>
</feature>
<proteinExistence type="predicted"/>
<feature type="region of interest" description="Disordered" evidence="1">
    <location>
        <begin position="2770"/>
        <end position="2795"/>
    </location>
</feature>
<feature type="region of interest" description="Disordered" evidence="1">
    <location>
        <begin position="2687"/>
        <end position="2722"/>
    </location>
</feature>
<feature type="compositionally biased region" description="Polar residues" evidence="1">
    <location>
        <begin position="601"/>
        <end position="617"/>
    </location>
</feature>
<feature type="region of interest" description="Disordered" evidence="1">
    <location>
        <begin position="2349"/>
        <end position="2373"/>
    </location>
</feature>
<feature type="compositionally biased region" description="Polar residues" evidence="1">
    <location>
        <begin position="3541"/>
        <end position="3559"/>
    </location>
</feature>
<feature type="compositionally biased region" description="Polar residues" evidence="1">
    <location>
        <begin position="2783"/>
        <end position="2795"/>
    </location>
</feature>
<feature type="region of interest" description="Disordered" evidence="1">
    <location>
        <begin position="1589"/>
        <end position="1612"/>
    </location>
</feature>
<feature type="region of interest" description="Disordered" evidence="1">
    <location>
        <begin position="2832"/>
        <end position="2869"/>
    </location>
</feature>
<feature type="region of interest" description="Disordered" evidence="1">
    <location>
        <begin position="2530"/>
        <end position="2556"/>
    </location>
</feature>
<feature type="region of interest" description="Disordered" evidence="1">
    <location>
        <begin position="3759"/>
        <end position="3803"/>
    </location>
</feature>
<feature type="region of interest" description="Disordered" evidence="1">
    <location>
        <begin position="3470"/>
        <end position="3593"/>
    </location>
</feature>
<sequence length="3850" mass="408653">MDLSDCQGLAPATNSPDTTSFTFKCDVGSNEAVHHKVSSAEISSTKSPMNESSNDPVRTGGDLLPKAESECPAASGLFPNPEVLGLESKGNSKVWSVDPNSQSEAPCFADSHPPSPSSDTPLPDSTTAHVSDLDSGTVTTSSLTPMSSRTIAIYPESMTCVLTHEVTQSVTGTGLNMEPSSSATADTSVVHCDSSEQRSPDTSHICSPVQSSATPNTGFLIDLDTQAESFDPMGNAADSSVISIASAQPSKNSVPEPSLHSLPSAPVETISLSADSPADTATSSAIDQSCDATSNAVAQLTFTTFDSNSSKSSNLHCSPQLQLAGTTCVNTPLLPLSLPSTPTPILHPQRLPQLTAQSSAADIQLPPMISCSDFIVPTTSVAPGPGVSMLDSAKVTFSHLPHTTATAPLPPFFLLTLVPVTPGGDFPAVQLNLPDLPTVILQVLPLPGAKMGEQYTIKVPTPLILSAINSALANNGTANGGPIMLSIEPSGVLPPPTSLQSSVLPPQSSLEHNNPGNHLPIMNSAALFSSSTTSSLPFPGLPLPVPSGVVTGVGSNGMTTVQLSVPLGSQMPSSSSNHSCGNLGKRMRAIAPKPLQKLSVQPSVNGTCASPRTSSCNRAAPKRQTANPVMATNTTGAVSCASITPATYSIAICPQALATMKTKRVSILPMSSSSVRSGRGRRKVNAIVSTTSQICSATSVVFTTTHGCPISATGLAPPNETFLAPHGSMSTMVHPTAFTTQPMLVPHTATSMLPAPVLSSGAIPPTFLFGGSFPPCSSHNGGPPYLVPQPFQFPHGCPPFPNSIYASSNCSNALSSATTCQVPVRPIPPVSSAPIFPSGAPGALAAMDPNTGVVHYPSPYVPMAVPYSSSGQASTDQSPFGLSIVYSQPNQNALGFILPNVSQAGSLVYPVTGQTMLPSHIPHVSTALSSAAGSIALSEQSHIDQPLSRSLLPSCSLSAASLPPSSVSSATIPMPSNLGTLLPGSYFAGTCDGSNSLMPLYSVTAGPLTTSNTASSDMSGLSTLNEDTDGIAKDDLISIAWRLTQMEDGIPVSSDATEEHRGSNIEESGTEDDSRLFGALFESYAQEKACDFAYPTMNLPACSDVYSLPSNDVSSCEGAEIVLLDAKQPSPLATASHRIGPVCSETFAESNESTGNADIDALLAAAAMVGAASGVGDAQSAVTVAAPPLFPSAVCQTAANPTTKHAATSLPTDTGRSPSVSPQPLSHDQVEAQLSVSLAASVSPTPVENTMVHARVSPSGPTELLSGDLFDGFGGSVCQTTFNNRPTEDVNAFDEADEPTSLVAALGCNAEDAADLESVLGPQSHGLSGAGHVSESFLNSLVGTSDLSLNDEVDQGHIFDTDFDVCPSATLEHSADRECDALVACDNRLTESLNELNSTNFDLDYEALTKDAASADLPSDTEMPIPSSHQVRALLRNTVPTVIPFRFGASRSGLTSEERKVFSRLFGTTNRKRGSQTCRFSAEATDDFLGVDFPDAAGEYTTAEQFDAALMLLGPPPSSPSKSLKEFEMSPKSENVLGSVAETTNLSAMTAGQTAVPLDRSMSPSIVNAILVEPVESDKLHLGVNVSPAGVSADETSSVSVSPSDAESNKAPVISKSASEELISLTVTIEDNGKLINRNTPDGVVCDSPLTKSLQIPINNVKPDEDIGEAKLCEISNSQQSSQLPENDVEYEDENETMAMRLEQSNLSTSERSINMTPKRSGSSPMRVSSADFLHMDVCKRLHSDASCGSFRRRTLSATLSNVSPVASTPSSADGYYRRLRRRLVSAPTVCTRSSNKVDSSFPLSSIQRPLENKQVSPVQLNSEEVSNTSISSKNVLHNVNACQVSPSPVLSQSSNSERADDVPRSIQSPSILGVLASSTALLEAAVVDLGSDSDISPIKSNIESLETLDRMLKSCQKRSLQSLDSSESKSISIVSSSENPVCSVSQASESSDPCDKPLVATGVSVASPVQIILTDNEKHSVRQSTPDQTQRCVRQSKQKKKTRKKTSQSHKSSPQHVCSDLSSDEVLHVMQAESLTTDQPPSPFPSSSDGLWLFPSSERPLSFGFSVDSTTNSCTGSFPLTEGDFEQHLPRLTLAVEGRLFPNCSPEVDELISVGPTVDAEVSEGMDVTQSAPLYTVGEYFQNSTKDLTGIVVKRYPARRKLRKRRRPKHFPKDQKQTFTSTHSSPTTDVVASMHSCMNPVHITPVSLCHPTDSAPFSRFLHASDLPSFTTVQLSSQPTQLTSSNTHKQIWASNDVLFSEFMKAHSGHPKPSDSVQAADFDTESTDRTSPSLNSLTQNNLDVPYNINNCARSAPQLVHPPASHSSTVSSGFSAPAFPNLHVNAQSVSSANSFSSTPNRSWSPVPSNSTPNPSRLPTIALSNASDTPTLFSNCSVMTHSAFSVPTQWPPAPFVEDISLTSKLPNSSLLSVQATQFPGLTFGSFAGAAAFRATSFSALAARAATTQSVPFWTDIPSFSDLANAATNGQEGSNIINLRSSAPRFHRFAPNEEQQCRLFDRFVKTASSEFTNQTTVNSQSSKVVSGPLPASDRTQSDEKPIVENVSVPIVEQNVSIVTSSPMLASTFEATPARFNSLNASHSASNRINRRRRGFRKLRAKGSKSRLYMNVRGGSPSVVQNSLPPPICSSPALSPIHPKYPVCLITRLEHRFDCPSPADNNFTSSIHISSSKVTSNEASNPTVPQQAMELPERDMQTSTSQEPEPFADEVAELSSTTPFEVIDVSSFNFAGVSNAELVNVNVLMSHVDDSLEATTAGPPNYPKNDAPVTSGTSPVPTIASSLSPKSITLSNDGTAECAPLNVPPLTEPSVEQIAETANHESPAISCSSGTVDIRPNDDLTPSKIPIGDPSQLHPPIKLRLNLKSASLNPNRGINRKGPSLLATKHLVPSTVPVIAASTATSVSIRFRRFATPDDSPMPLSDRKRKKQKNRKPPSHQLSAVNTQPTVAMTKILNESQSMCRNATNDLLSHTTTKSIRLTIHNSSSNPAAVATRSSLPNRSAIVRPPHLASVFSKKIFSTAKQDRRSSYAQLSTTVCTSAPVEIKRPRMNSTNGSTVNTFTRGSGRRGRPPTRARARSRVCRNDRNHLVNNVRIVKEKIARADRPILDTIDPPAIRMIIRLGKSLSAQTDVMSNAQLTTVFPPVVQTQSDGSPSRYSDTSSHESCDPQAMDSESFDDSRVEEMGGTALKPLDELSSFTFCIATEAETYVDPNQVQIHRTVNRALRFQVAATGSIPGYFAQSVGSDGVDVNVCHESRRVLNPDVSIKHSGKQDILVLDSDSQFIGHSTESCHGNSPSTPVLTRRQTNEATRTSRKQRLEAEWAISTEPTMDGHSQSFTDDSHPNVYKQSFGLKTSKSLTSNQLPNALSECSSASNSFFNGLNTDEDVDPGQFAKNPLLDESRGANSYRQHLKKTDPQSWQSGYLEISRLDSSPLNKMTPAGQKHGLEVINLKHPHHSNELIGHSFGGVPEGRSSSSTSSIVSVQPPPSAGSPTATVGRAPSLGPTFDNPLEATFIGSSHPDDRMHQPSKFTRTDPISASTCDNSIDSSHKDSLSEYGRHSSLQQTSPSNHHYSSVPPDTVALASSRGRHYVEPAHEQQSLRPFESEEDSGTATSPPTSVQQQALALAAAAAYATLDPRMAVHRQAKAYYDQWASSLFGNWASGANSASVPLVNDPLHSAQTQPEWINPSLFPPKQNNPDSHYDQVQPCRRISGNEKDVEETCRHWQWENPRPAHLSDHVEATRDNLSQAPDSSRYRYPQAAPADQGPDLLIDSSQLPTDTGGLSRLSSSSQHLSNNYVYSSQNHPAGRYGHFPPSASVDYGRVGVGPLHEPRINNGW</sequence>
<feature type="region of interest" description="Disordered" evidence="1">
    <location>
        <begin position="3158"/>
        <end position="3193"/>
    </location>
</feature>
<feature type="compositionally biased region" description="Polar residues" evidence="1">
    <location>
        <begin position="2178"/>
        <end position="2188"/>
    </location>
</feature>
<feature type="compositionally biased region" description="Basic residues" evidence="1">
    <location>
        <begin position="2938"/>
        <end position="2949"/>
    </location>
</feature>
<feature type="compositionally biased region" description="Polar residues" evidence="1">
    <location>
        <begin position="40"/>
        <end position="56"/>
    </location>
</feature>
<feature type="compositionally biased region" description="Polar residues" evidence="1">
    <location>
        <begin position="1983"/>
        <end position="1994"/>
    </location>
</feature>
<feature type="region of interest" description="Disordered" evidence="1">
    <location>
        <begin position="3060"/>
        <end position="3092"/>
    </location>
</feature>
<accession>A0A8T0DGC1</accession>
<feature type="region of interest" description="Disordered" evidence="1">
    <location>
        <begin position="3300"/>
        <end position="3328"/>
    </location>
</feature>
<feature type="region of interest" description="Disordered" evidence="1">
    <location>
        <begin position="1975"/>
        <end position="2021"/>
    </location>
</feature>
<feature type="compositionally biased region" description="Polar residues" evidence="1">
    <location>
        <begin position="3573"/>
        <end position="3585"/>
    </location>
</feature>
<organism evidence="2 3">
    <name type="scientific">Paragonimus westermani</name>
    <dbReference type="NCBI Taxonomy" id="34504"/>
    <lineage>
        <taxon>Eukaryota</taxon>
        <taxon>Metazoa</taxon>
        <taxon>Spiralia</taxon>
        <taxon>Lophotrochozoa</taxon>
        <taxon>Platyhelminthes</taxon>
        <taxon>Trematoda</taxon>
        <taxon>Digenea</taxon>
        <taxon>Plagiorchiida</taxon>
        <taxon>Troglotremata</taxon>
        <taxon>Troglotrematidae</taxon>
        <taxon>Paragonimus</taxon>
    </lineage>
</organism>
<feature type="compositionally biased region" description="Polar residues" evidence="1">
    <location>
        <begin position="134"/>
        <end position="143"/>
    </location>
</feature>
<feature type="compositionally biased region" description="Polar residues" evidence="1">
    <location>
        <begin position="3158"/>
        <end position="3173"/>
    </location>
</feature>
<name>A0A8T0DGC1_9TREM</name>
<evidence type="ECO:0000256" key="1">
    <source>
        <dbReference type="SAM" id="MobiDB-lite"/>
    </source>
</evidence>
<feature type="compositionally biased region" description="Basic residues" evidence="1">
    <location>
        <begin position="3078"/>
        <end position="3092"/>
    </location>
</feature>
<gene>
    <name evidence="2" type="ORF">P879_07477</name>
</gene>
<comment type="caution">
    <text evidence="2">The sequence shown here is derived from an EMBL/GenBank/DDBJ whole genome shotgun (WGS) entry which is preliminary data.</text>
</comment>
<feature type="region of interest" description="Disordered" evidence="1">
    <location>
        <begin position="2265"/>
        <end position="2298"/>
    </location>
</feature>